<evidence type="ECO:0000313" key="3">
    <source>
        <dbReference type="Proteomes" id="UP000594638"/>
    </source>
</evidence>
<feature type="region of interest" description="Disordered" evidence="1">
    <location>
        <begin position="1"/>
        <end position="72"/>
    </location>
</feature>
<dbReference type="Gramene" id="OE9A016273T1">
    <property type="protein sequence ID" value="OE9A016273C1"/>
    <property type="gene ID" value="OE9A016273"/>
</dbReference>
<dbReference type="EMBL" id="CACTIH010007531">
    <property type="protein sequence ID" value="CAA3015198.1"/>
    <property type="molecule type" value="Genomic_DNA"/>
</dbReference>
<name>A0A8S0UF74_OLEEU</name>
<comment type="caution">
    <text evidence="2">The sequence shown here is derived from an EMBL/GenBank/DDBJ whole genome shotgun (WGS) entry which is preliminary data.</text>
</comment>
<feature type="compositionally biased region" description="Low complexity" evidence="1">
    <location>
        <begin position="1"/>
        <end position="34"/>
    </location>
</feature>
<evidence type="ECO:0000313" key="2">
    <source>
        <dbReference type="EMBL" id="CAA3015198.1"/>
    </source>
</evidence>
<protein>
    <submittedName>
        <fullName evidence="2">Uncharacterized protein</fullName>
    </submittedName>
</protein>
<feature type="compositionally biased region" description="Polar residues" evidence="1">
    <location>
        <begin position="42"/>
        <end position="66"/>
    </location>
</feature>
<reference evidence="2 3" key="1">
    <citation type="submission" date="2019-12" db="EMBL/GenBank/DDBJ databases">
        <authorList>
            <person name="Alioto T."/>
            <person name="Alioto T."/>
            <person name="Gomez Garrido J."/>
        </authorList>
    </citation>
    <scope>NUCLEOTIDE SEQUENCE [LARGE SCALE GENOMIC DNA]</scope>
</reference>
<accession>A0A8S0UF74</accession>
<proteinExistence type="predicted"/>
<organism evidence="2 3">
    <name type="scientific">Olea europaea subsp. europaea</name>
    <dbReference type="NCBI Taxonomy" id="158383"/>
    <lineage>
        <taxon>Eukaryota</taxon>
        <taxon>Viridiplantae</taxon>
        <taxon>Streptophyta</taxon>
        <taxon>Embryophyta</taxon>
        <taxon>Tracheophyta</taxon>
        <taxon>Spermatophyta</taxon>
        <taxon>Magnoliopsida</taxon>
        <taxon>eudicotyledons</taxon>
        <taxon>Gunneridae</taxon>
        <taxon>Pentapetalae</taxon>
        <taxon>asterids</taxon>
        <taxon>lamiids</taxon>
        <taxon>Lamiales</taxon>
        <taxon>Oleaceae</taxon>
        <taxon>Oleeae</taxon>
        <taxon>Olea</taxon>
    </lineage>
</organism>
<gene>
    <name evidence="2" type="ORF">OLEA9_A016273</name>
</gene>
<evidence type="ECO:0000256" key="1">
    <source>
        <dbReference type="SAM" id="MobiDB-lite"/>
    </source>
</evidence>
<keyword evidence="3" id="KW-1185">Reference proteome</keyword>
<sequence>MIFWTSQKSSASPSKALASTAPAPSSSAEAASSKPVDEGTTLKETSSIPEFSSQPMDEPPSSQGVNPPNIEAEGNSVFDALPLLVLLVSDLLLLSFADTPMSLLVVATSSRSDKGKSSRMEESLVADLAEDMPSSTIVNEDADKIVRSIQDLFAS</sequence>
<dbReference type="Proteomes" id="UP000594638">
    <property type="component" value="Unassembled WGS sequence"/>
</dbReference>
<dbReference type="AlphaFoldDB" id="A0A8S0UF74"/>